<name>A0ABV0BXL0_9SPHI</name>
<dbReference type="SUPFAM" id="SSF46689">
    <property type="entry name" value="Homeodomain-like"/>
    <property type="match status" value="1"/>
</dbReference>
<evidence type="ECO:0000313" key="6">
    <source>
        <dbReference type="Proteomes" id="UP001409291"/>
    </source>
</evidence>
<dbReference type="Pfam" id="PF02311">
    <property type="entry name" value="AraC_binding"/>
    <property type="match status" value="1"/>
</dbReference>
<dbReference type="EMBL" id="JBDJNQ010000009">
    <property type="protein sequence ID" value="MEN5379309.1"/>
    <property type="molecule type" value="Genomic_DNA"/>
</dbReference>
<dbReference type="PANTHER" id="PTHR43280">
    <property type="entry name" value="ARAC-FAMILY TRANSCRIPTIONAL REGULATOR"/>
    <property type="match status" value="1"/>
</dbReference>
<evidence type="ECO:0000256" key="3">
    <source>
        <dbReference type="ARBA" id="ARBA00023163"/>
    </source>
</evidence>
<dbReference type="SMART" id="SM00342">
    <property type="entry name" value="HTH_ARAC"/>
    <property type="match status" value="1"/>
</dbReference>
<dbReference type="Pfam" id="PF12833">
    <property type="entry name" value="HTH_18"/>
    <property type="match status" value="1"/>
</dbReference>
<accession>A0ABV0BXL0</accession>
<dbReference type="InterPro" id="IPR014710">
    <property type="entry name" value="RmlC-like_jellyroll"/>
</dbReference>
<reference evidence="5 6" key="1">
    <citation type="submission" date="2024-04" db="EMBL/GenBank/DDBJ databases">
        <title>WGS of bacteria from Torrens River.</title>
        <authorList>
            <person name="Wyrsch E.R."/>
            <person name="Drigo B."/>
        </authorList>
    </citation>
    <scope>NUCLEOTIDE SEQUENCE [LARGE SCALE GENOMIC DNA]</scope>
    <source>
        <strain evidence="5 6">TWI391</strain>
    </source>
</reference>
<dbReference type="Proteomes" id="UP001409291">
    <property type="component" value="Unassembled WGS sequence"/>
</dbReference>
<organism evidence="5 6">
    <name type="scientific">Sphingobacterium kitahiroshimense</name>
    <dbReference type="NCBI Taxonomy" id="470446"/>
    <lineage>
        <taxon>Bacteria</taxon>
        <taxon>Pseudomonadati</taxon>
        <taxon>Bacteroidota</taxon>
        <taxon>Sphingobacteriia</taxon>
        <taxon>Sphingobacteriales</taxon>
        <taxon>Sphingobacteriaceae</taxon>
        <taxon>Sphingobacterium</taxon>
    </lineage>
</organism>
<keyword evidence="3" id="KW-0804">Transcription</keyword>
<keyword evidence="6" id="KW-1185">Reference proteome</keyword>
<sequence length="277" mass="32626">MARENIYQSLEVFYEQVSVCPLRDRQFNFFELVYVISGKGKHGVNGNKFDYFPGDLFLLTPHDCHEFDLDGMNEFMVVRFGENYIKEYQWKSIDHIECLLYNASHLSGSVLVNKEDKQMVSLLMQNLQQACEEHGHYNEDLRRHLVNAIIVLAARNIAIVKPEHISQTADTRILQLLDYIQENIRQPEFLKIGVMAEKFGLSSTYLGSYFRKQCHESIQQYISSYRIRLIEHRLRFSDKRVHEIAHEFGFADESHINKFFKRHHGLSLKKYREKTAG</sequence>
<dbReference type="InterPro" id="IPR003313">
    <property type="entry name" value="AraC-bd"/>
</dbReference>
<proteinExistence type="predicted"/>
<dbReference type="PROSITE" id="PS01124">
    <property type="entry name" value="HTH_ARAC_FAMILY_2"/>
    <property type="match status" value="1"/>
</dbReference>
<evidence type="ECO:0000259" key="4">
    <source>
        <dbReference type="PROSITE" id="PS01124"/>
    </source>
</evidence>
<protein>
    <submittedName>
        <fullName evidence="5">AraC family transcriptional regulator</fullName>
    </submittedName>
</protein>
<dbReference type="InterPro" id="IPR037923">
    <property type="entry name" value="HTH-like"/>
</dbReference>
<evidence type="ECO:0000256" key="2">
    <source>
        <dbReference type="ARBA" id="ARBA00023125"/>
    </source>
</evidence>
<dbReference type="RefSeq" id="WP_207902335.1">
    <property type="nucleotide sequence ID" value="NZ_JAOQNK010000001.1"/>
</dbReference>
<dbReference type="SUPFAM" id="SSF51215">
    <property type="entry name" value="Regulatory protein AraC"/>
    <property type="match status" value="1"/>
</dbReference>
<evidence type="ECO:0000313" key="5">
    <source>
        <dbReference type="EMBL" id="MEN5379309.1"/>
    </source>
</evidence>
<evidence type="ECO:0000256" key="1">
    <source>
        <dbReference type="ARBA" id="ARBA00023015"/>
    </source>
</evidence>
<gene>
    <name evidence="5" type="ORF">ABE541_18735</name>
</gene>
<keyword evidence="1" id="KW-0805">Transcription regulation</keyword>
<dbReference type="Gene3D" id="1.10.10.60">
    <property type="entry name" value="Homeodomain-like"/>
    <property type="match status" value="2"/>
</dbReference>
<comment type="caution">
    <text evidence="5">The sequence shown here is derived from an EMBL/GenBank/DDBJ whole genome shotgun (WGS) entry which is preliminary data.</text>
</comment>
<dbReference type="PANTHER" id="PTHR43280:SF2">
    <property type="entry name" value="HTH-TYPE TRANSCRIPTIONAL REGULATOR EXSA"/>
    <property type="match status" value="1"/>
</dbReference>
<dbReference type="Gene3D" id="2.60.120.10">
    <property type="entry name" value="Jelly Rolls"/>
    <property type="match status" value="1"/>
</dbReference>
<feature type="domain" description="HTH araC/xylS-type" evidence="4">
    <location>
        <begin position="174"/>
        <end position="274"/>
    </location>
</feature>
<dbReference type="InterPro" id="IPR018060">
    <property type="entry name" value="HTH_AraC"/>
</dbReference>
<keyword evidence="2" id="KW-0238">DNA-binding</keyword>
<dbReference type="InterPro" id="IPR009057">
    <property type="entry name" value="Homeodomain-like_sf"/>
</dbReference>